<feature type="compositionally biased region" description="Low complexity" evidence="5">
    <location>
        <begin position="1"/>
        <end position="10"/>
    </location>
</feature>
<keyword evidence="3" id="KW-0862">Zinc</keyword>
<evidence type="ECO:0000256" key="2">
    <source>
        <dbReference type="ARBA" id="ARBA00022771"/>
    </source>
</evidence>
<dbReference type="KEGG" id="ehx:EMIHUDRAFT_211053"/>
<dbReference type="eggNOG" id="KOG4727">
    <property type="taxonomic scope" value="Eukaryota"/>
</dbReference>
<dbReference type="RefSeq" id="XP_005768443.1">
    <property type="nucleotide sequence ID" value="XM_005768386.1"/>
</dbReference>
<dbReference type="PANTHER" id="PTHR45986:SF1">
    <property type="entry name" value="ZINC FINGER MATRIN-TYPE PROTEIN 2"/>
    <property type="match status" value="1"/>
</dbReference>
<protein>
    <recommendedName>
        <fullName evidence="6">U1-type domain-containing protein</fullName>
    </recommendedName>
</protein>
<dbReference type="Gene3D" id="3.30.160.60">
    <property type="entry name" value="Classic Zinc Finger"/>
    <property type="match status" value="1"/>
</dbReference>
<evidence type="ECO:0000256" key="5">
    <source>
        <dbReference type="SAM" id="MobiDB-lite"/>
    </source>
</evidence>
<reference evidence="7" key="2">
    <citation type="submission" date="2024-10" db="UniProtKB">
        <authorList>
            <consortium name="EnsemblProtists"/>
        </authorList>
    </citation>
    <scope>IDENTIFICATION</scope>
</reference>
<keyword evidence="4" id="KW-0539">Nucleus</keyword>
<dbReference type="GO" id="GO:0046540">
    <property type="term" value="C:U4/U6 x U5 tri-snRNP complex"/>
    <property type="evidence" value="ECO:0007669"/>
    <property type="project" value="TreeGrafter"/>
</dbReference>
<dbReference type="GO" id="GO:0003676">
    <property type="term" value="F:nucleic acid binding"/>
    <property type="evidence" value="ECO:0007669"/>
    <property type="project" value="InterPro"/>
</dbReference>
<dbReference type="GO" id="GO:0005681">
    <property type="term" value="C:spliceosomal complex"/>
    <property type="evidence" value="ECO:0007669"/>
    <property type="project" value="InterPro"/>
</dbReference>
<dbReference type="PANTHER" id="PTHR45986">
    <property type="entry name" value="ZINC FINGER MATRIN-TYPE PROTEIN 2"/>
    <property type="match status" value="1"/>
</dbReference>
<evidence type="ECO:0000256" key="4">
    <source>
        <dbReference type="ARBA" id="ARBA00023242"/>
    </source>
</evidence>
<dbReference type="SUPFAM" id="SSF57667">
    <property type="entry name" value="beta-beta-alpha zinc fingers"/>
    <property type="match status" value="1"/>
</dbReference>
<dbReference type="InterPro" id="IPR003604">
    <property type="entry name" value="Matrin/U1-like-C_Znf_C2H2"/>
</dbReference>
<accession>A0A0D3IXM9</accession>
<reference evidence="8" key="1">
    <citation type="journal article" date="2013" name="Nature">
        <title>Pan genome of the phytoplankton Emiliania underpins its global distribution.</title>
        <authorList>
            <person name="Read B.A."/>
            <person name="Kegel J."/>
            <person name="Klute M.J."/>
            <person name="Kuo A."/>
            <person name="Lefebvre S.C."/>
            <person name="Maumus F."/>
            <person name="Mayer C."/>
            <person name="Miller J."/>
            <person name="Monier A."/>
            <person name="Salamov A."/>
            <person name="Young J."/>
            <person name="Aguilar M."/>
            <person name="Claverie J.M."/>
            <person name="Frickenhaus S."/>
            <person name="Gonzalez K."/>
            <person name="Herman E.K."/>
            <person name="Lin Y.C."/>
            <person name="Napier J."/>
            <person name="Ogata H."/>
            <person name="Sarno A.F."/>
            <person name="Shmutz J."/>
            <person name="Schroeder D."/>
            <person name="de Vargas C."/>
            <person name="Verret F."/>
            <person name="von Dassow P."/>
            <person name="Valentin K."/>
            <person name="Van de Peer Y."/>
            <person name="Wheeler G."/>
            <person name="Dacks J.B."/>
            <person name="Delwiche C.F."/>
            <person name="Dyhrman S.T."/>
            <person name="Glockner G."/>
            <person name="John U."/>
            <person name="Richards T."/>
            <person name="Worden A.Z."/>
            <person name="Zhang X."/>
            <person name="Grigoriev I.V."/>
            <person name="Allen A.E."/>
            <person name="Bidle K."/>
            <person name="Borodovsky M."/>
            <person name="Bowler C."/>
            <person name="Brownlee C."/>
            <person name="Cock J.M."/>
            <person name="Elias M."/>
            <person name="Gladyshev V.N."/>
            <person name="Groth M."/>
            <person name="Guda C."/>
            <person name="Hadaegh A."/>
            <person name="Iglesias-Rodriguez M.D."/>
            <person name="Jenkins J."/>
            <person name="Jones B.M."/>
            <person name="Lawson T."/>
            <person name="Leese F."/>
            <person name="Lindquist E."/>
            <person name="Lobanov A."/>
            <person name="Lomsadze A."/>
            <person name="Malik S.B."/>
            <person name="Marsh M.E."/>
            <person name="Mackinder L."/>
            <person name="Mock T."/>
            <person name="Mueller-Roeber B."/>
            <person name="Pagarete A."/>
            <person name="Parker M."/>
            <person name="Probert I."/>
            <person name="Quesneville H."/>
            <person name="Raines C."/>
            <person name="Rensing S.A."/>
            <person name="Riano-Pachon D.M."/>
            <person name="Richier S."/>
            <person name="Rokitta S."/>
            <person name="Shiraiwa Y."/>
            <person name="Soanes D.M."/>
            <person name="van der Giezen M."/>
            <person name="Wahlund T.M."/>
            <person name="Williams B."/>
            <person name="Wilson W."/>
            <person name="Wolfe G."/>
            <person name="Wurch L.L."/>
        </authorList>
    </citation>
    <scope>NUCLEOTIDE SEQUENCE</scope>
</reference>
<dbReference type="PaxDb" id="2903-EOD16014"/>
<keyword evidence="1" id="KW-0479">Metal-binding</keyword>
<feature type="region of interest" description="Disordered" evidence="5">
    <location>
        <begin position="1"/>
        <end position="23"/>
    </location>
</feature>
<dbReference type="GO" id="GO:0000398">
    <property type="term" value="P:mRNA splicing, via spliceosome"/>
    <property type="evidence" value="ECO:0007669"/>
    <property type="project" value="InterPro"/>
</dbReference>
<feature type="domain" description="U1-type" evidence="6">
    <location>
        <begin position="95"/>
        <end position="129"/>
    </location>
</feature>
<evidence type="ECO:0000256" key="3">
    <source>
        <dbReference type="ARBA" id="ARBA00022833"/>
    </source>
</evidence>
<dbReference type="GO" id="GO:0008270">
    <property type="term" value="F:zinc ion binding"/>
    <property type="evidence" value="ECO:0007669"/>
    <property type="project" value="UniProtKB-KW"/>
</dbReference>
<dbReference type="AlphaFoldDB" id="A0A0D3IXM9"/>
<dbReference type="EnsemblProtists" id="EOD16014">
    <property type="protein sequence ID" value="EOD16014"/>
    <property type="gene ID" value="EMIHUDRAFT_211053"/>
</dbReference>
<dbReference type="OMA" id="CATCECT"/>
<dbReference type="Proteomes" id="UP000013827">
    <property type="component" value="Unassembled WGS sequence"/>
</dbReference>
<evidence type="ECO:0000256" key="1">
    <source>
        <dbReference type="ARBA" id="ARBA00022723"/>
    </source>
</evidence>
<organism evidence="7 8">
    <name type="scientific">Emiliania huxleyi (strain CCMP1516)</name>
    <dbReference type="NCBI Taxonomy" id="280463"/>
    <lineage>
        <taxon>Eukaryota</taxon>
        <taxon>Haptista</taxon>
        <taxon>Haptophyta</taxon>
        <taxon>Prymnesiophyceae</taxon>
        <taxon>Isochrysidales</taxon>
        <taxon>Noelaerhabdaceae</taxon>
        <taxon>Emiliania</taxon>
    </lineage>
</organism>
<dbReference type="InterPro" id="IPR013087">
    <property type="entry name" value="Znf_C2H2_type"/>
</dbReference>
<dbReference type="GeneID" id="17262119"/>
<keyword evidence="2" id="KW-0863">Zinc-finger</keyword>
<feature type="compositionally biased region" description="Basic and acidic residues" evidence="5">
    <location>
        <begin position="142"/>
        <end position="153"/>
    </location>
</feature>
<dbReference type="InterPro" id="IPR036236">
    <property type="entry name" value="Znf_C2H2_sf"/>
</dbReference>
<name>A0A0D3IXM9_EMIH1</name>
<dbReference type="Pfam" id="PF12874">
    <property type="entry name" value="zf-met"/>
    <property type="match status" value="1"/>
</dbReference>
<dbReference type="STRING" id="2903.R1E550"/>
<dbReference type="InterPro" id="IPR040107">
    <property type="entry name" value="Snu23"/>
</dbReference>
<feature type="compositionally biased region" description="Low complexity" evidence="5">
    <location>
        <begin position="159"/>
        <end position="174"/>
    </location>
</feature>
<evidence type="ECO:0000313" key="7">
    <source>
        <dbReference type="EnsemblProtists" id="EOD16014"/>
    </source>
</evidence>
<dbReference type="SMART" id="SM00451">
    <property type="entry name" value="ZnF_U1"/>
    <property type="match status" value="1"/>
</dbReference>
<dbReference type="HOGENOM" id="CLU_067237_1_1_1"/>
<keyword evidence="8" id="KW-1185">Reference proteome</keyword>
<feature type="region of interest" description="Disordered" evidence="5">
    <location>
        <begin position="142"/>
        <end position="182"/>
    </location>
</feature>
<evidence type="ECO:0000259" key="6">
    <source>
        <dbReference type="SMART" id="SM00451"/>
    </source>
</evidence>
<proteinExistence type="predicted"/>
<sequence>MSNEEGSVPVPGGGSLSKQPNFRREWDKEAFEAKAKARLAEEESLEEERERKKTAPAPIVQRAPLQRRTEELRLDKFEGSRQLVTGAQAQAGSFSAAYHCKVCDCVLRDSANYLLHINGRKHNRMLGMSMRAERSTLEEVKARFDAHREERDSSAASEATPRAPSRRGPGAPATRLRDTCNR</sequence>
<evidence type="ECO:0000313" key="8">
    <source>
        <dbReference type="Proteomes" id="UP000013827"/>
    </source>
</evidence>